<reference evidence="2" key="1">
    <citation type="submission" date="2023-06" db="EMBL/GenBank/DDBJ databases">
        <title>Genome-scale phylogeny and comparative genomics of the fungal order Sordariales.</title>
        <authorList>
            <consortium name="Lawrence Berkeley National Laboratory"/>
            <person name="Hensen N."/>
            <person name="Bonometti L."/>
            <person name="Westerberg I."/>
            <person name="Brannstrom I.O."/>
            <person name="Guillou S."/>
            <person name="Cros-Aarteil S."/>
            <person name="Calhoun S."/>
            <person name="Haridas S."/>
            <person name="Kuo A."/>
            <person name="Mondo S."/>
            <person name="Pangilinan J."/>
            <person name="Riley R."/>
            <person name="Labutti K."/>
            <person name="Andreopoulos B."/>
            <person name="Lipzen A."/>
            <person name="Chen C."/>
            <person name="Yanf M."/>
            <person name="Daum C."/>
            <person name="Ng V."/>
            <person name="Clum A."/>
            <person name="Steindorff A."/>
            <person name="Ohm R."/>
            <person name="Martin F."/>
            <person name="Silar P."/>
            <person name="Natvig D."/>
            <person name="Lalanne C."/>
            <person name="Gautier V."/>
            <person name="Ament-Velasquez S.L."/>
            <person name="Kruys A."/>
            <person name="Hutchinson M.I."/>
            <person name="Powell A.J."/>
            <person name="Barry K."/>
            <person name="Miller A.N."/>
            <person name="Grigoriev I.V."/>
            <person name="Debuchy R."/>
            <person name="Gladieux P."/>
            <person name="Thoren M.H."/>
            <person name="Johannesson H."/>
        </authorList>
    </citation>
    <scope>NUCLEOTIDE SEQUENCE</scope>
    <source>
        <strain evidence="2">CBS 540.89</strain>
    </source>
</reference>
<organism evidence="2 3">
    <name type="scientific">Apiosordaria backusii</name>
    <dbReference type="NCBI Taxonomy" id="314023"/>
    <lineage>
        <taxon>Eukaryota</taxon>
        <taxon>Fungi</taxon>
        <taxon>Dikarya</taxon>
        <taxon>Ascomycota</taxon>
        <taxon>Pezizomycotina</taxon>
        <taxon>Sordariomycetes</taxon>
        <taxon>Sordariomycetidae</taxon>
        <taxon>Sordariales</taxon>
        <taxon>Lasiosphaeriaceae</taxon>
        <taxon>Apiosordaria</taxon>
    </lineage>
</organism>
<dbReference type="EMBL" id="JAUKTV010000008">
    <property type="protein sequence ID" value="KAK0732630.1"/>
    <property type="molecule type" value="Genomic_DNA"/>
</dbReference>
<keyword evidence="3" id="KW-1185">Reference proteome</keyword>
<evidence type="ECO:0000313" key="3">
    <source>
        <dbReference type="Proteomes" id="UP001172159"/>
    </source>
</evidence>
<dbReference type="AlphaFoldDB" id="A0AA40BE85"/>
<accession>A0AA40BE85</accession>
<proteinExistence type="predicted"/>
<evidence type="ECO:0000256" key="1">
    <source>
        <dbReference type="SAM" id="MobiDB-lite"/>
    </source>
</evidence>
<dbReference type="Proteomes" id="UP001172159">
    <property type="component" value="Unassembled WGS sequence"/>
</dbReference>
<name>A0AA40BE85_9PEZI</name>
<protein>
    <submittedName>
        <fullName evidence="2">Uncharacterized protein</fullName>
    </submittedName>
</protein>
<evidence type="ECO:0000313" key="2">
    <source>
        <dbReference type="EMBL" id="KAK0732630.1"/>
    </source>
</evidence>
<feature type="region of interest" description="Disordered" evidence="1">
    <location>
        <begin position="77"/>
        <end position="116"/>
    </location>
</feature>
<sequence>MTRNSTKHPAIHVTILTPFTEQEQDIIICLPESPPIVSEYPHSIPSPDSSSHHIIRCHTMETFPYVSMETTPRLHNLPHKLQLPTPASPTPETGKTLKPTTKEKKAPLCTGASMVP</sequence>
<comment type="caution">
    <text evidence="2">The sequence shown here is derived from an EMBL/GenBank/DDBJ whole genome shotgun (WGS) entry which is preliminary data.</text>
</comment>
<gene>
    <name evidence="2" type="ORF">B0T21DRAFT_198619</name>
</gene>